<keyword evidence="5" id="KW-0687">Ribonucleoprotein</keyword>
<dbReference type="AlphaFoldDB" id="A0A650BXI1"/>
<dbReference type="SUPFAM" id="SSF55174">
    <property type="entry name" value="Alpha-L RNA-binding motif"/>
    <property type="match status" value="1"/>
</dbReference>
<dbReference type="GeneID" id="42903430"/>
<keyword evidence="8" id="KW-0496">Mitochondrion</keyword>
<dbReference type="PANTHER" id="PTHR11831:SF4">
    <property type="entry name" value="SMALL RIBOSOMAL SUBUNIT PROTEIN US4M"/>
    <property type="match status" value="1"/>
</dbReference>
<dbReference type="InterPro" id="IPR022801">
    <property type="entry name" value="Ribosomal_uS4"/>
</dbReference>
<dbReference type="EMBL" id="MN514984">
    <property type="protein sequence ID" value="QGQ62024.1"/>
    <property type="molecule type" value="Genomic_DNA"/>
</dbReference>
<dbReference type="SMART" id="SM00363">
    <property type="entry name" value="S4"/>
    <property type="match status" value="1"/>
</dbReference>
<evidence type="ECO:0000256" key="1">
    <source>
        <dbReference type="ARBA" id="ARBA00007465"/>
    </source>
</evidence>
<dbReference type="InterPro" id="IPR036986">
    <property type="entry name" value="S4_RNA-bd_sf"/>
</dbReference>
<reference evidence="8" key="1">
    <citation type="journal article" date="2019" name="PeerJ">
        <title>The inflated mitochondrial genomes of siphonous green algae reflect processes driving expansion of noncoding DNA and proliferation of introns.</title>
        <authorList>
            <person name="Repetti S.I."/>
            <person name="Jackson C.J."/>
            <person name="Judd L.M."/>
            <person name="Wick R.R."/>
            <person name="Holt K.E."/>
            <person name="Verbruggen H."/>
        </authorList>
    </citation>
    <scope>NUCLEOTIDE SEQUENCE</scope>
    <source>
        <strain evidence="8">SAG6.99</strain>
    </source>
</reference>
<geneLocation type="mitochondrion" evidence="8"/>
<dbReference type="GO" id="GO:0003735">
    <property type="term" value="F:structural constituent of ribosome"/>
    <property type="evidence" value="ECO:0007669"/>
    <property type="project" value="TreeGrafter"/>
</dbReference>
<dbReference type="Gene3D" id="1.10.1050.10">
    <property type="entry name" value="Ribosomal Protein S4 Delta 41, Chain A, domain 1"/>
    <property type="match status" value="1"/>
</dbReference>
<dbReference type="PANTHER" id="PTHR11831">
    <property type="entry name" value="30S 40S RIBOSOMAL PROTEIN"/>
    <property type="match status" value="1"/>
</dbReference>
<feature type="domain" description="RNA-binding S4" evidence="7">
    <location>
        <begin position="631"/>
        <end position="691"/>
    </location>
</feature>
<name>A0A650BXI1_9CHLO</name>
<gene>
    <name evidence="8" type="primary">rps4</name>
</gene>
<dbReference type="Gene3D" id="3.10.290.10">
    <property type="entry name" value="RNA-binding S4 domain"/>
    <property type="match status" value="1"/>
</dbReference>
<evidence type="ECO:0000256" key="3">
    <source>
        <dbReference type="ARBA" id="ARBA00022884"/>
    </source>
</evidence>
<evidence type="ECO:0000256" key="5">
    <source>
        <dbReference type="ARBA" id="ARBA00023274"/>
    </source>
</evidence>
<dbReference type="GO" id="GO:0019843">
    <property type="term" value="F:rRNA binding"/>
    <property type="evidence" value="ECO:0007669"/>
    <property type="project" value="UniProtKB-KW"/>
</dbReference>
<evidence type="ECO:0000256" key="6">
    <source>
        <dbReference type="PROSITE-ProRule" id="PRU00182"/>
    </source>
</evidence>
<evidence type="ECO:0000259" key="7">
    <source>
        <dbReference type="SMART" id="SM00363"/>
    </source>
</evidence>
<dbReference type="PROSITE" id="PS50889">
    <property type="entry name" value="S4"/>
    <property type="match status" value="1"/>
</dbReference>
<dbReference type="Pfam" id="PF01479">
    <property type="entry name" value="S4"/>
    <property type="match status" value="1"/>
</dbReference>
<dbReference type="GO" id="GO:0015935">
    <property type="term" value="C:small ribosomal subunit"/>
    <property type="evidence" value="ECO:0007669"/>
    <property type="project" value="TreeGrafter"/>
</dbReference>
<dbReference type="CDD" id="cd00165">
    <property type="entry name" value="S4"/>
    <property type="match status" value="1"/>
</dbReference>
<organism evidence="8">
    <name type="scientific">Ostreobium quekettii</name>
    <dbReference type="NCBI Taxonomy" id="121088"/>
    <lineage>
        <taxon>Eukaryota</taxon>
        <taxon>Viridiplantae</taxon>
        <taxon>Chlorophyta</taxon>
        <taxon>core chlorophytes</taxon>
        <taxon>Ulvophyceae</taxon>
        <taxon>TCBD clade</taxon>
        <taxon>Bryopsidales</taxon>
        <taxon>Ostreobineae</taxon>
        <taxon>Ostreobiaceae</taxon>
        <taxon>Ostreobium</taxon>
    </lineage>
</organism>
<sequence length="783" mass="88926">MAKKLVRKLKSCRNIRNIYENIWPTKKCSIKQQSKFKMASKPIFIKRQFHAVCLHYHFKNGLPVPKHENSRSNITNRSLAISVRPYKWLLCDPPMLACSASHSYYYKIALDIISHRFYNCTPTRLSSRYARSATPIWVTPIWRWTHSLKERPIFVPPRRSEAALSFYFFWNLLLHISFVYRTIASKNVTSGFTLMGCSSKFHASTFCSISLKSSRIEDVHGIFRIEACAERNLQFVEIFLSPQGHRRALPWNKFAQLDFSSPQYSTLADHVETLDLLSFFCSRGHRRPSPPTIYSIVTRRCGIGGQLRCNQASDLSDFQTTTFESAFARLASLYGFACSAGEMRCSRTQVPSPFDQCQSIAKPWRTIGIFETAPCSPVGPMPHLCADIAALGYLVNNTTQPFCITQLILRQRHAIIRGPSRCLSVNALALRANLQSQALFQSGQSAKRLIRVDLPNRGLIHSYSAPLALLWRQGCKALEPFAHDLYSGDVTHAFEGTSRLRQAPGCCSAGSHQSSGVGSRHYQCRIPKYTTRLLRSAAPSDPAPTAKEPPRRGGALLPLYALRRALYQTRKPKSATQLKSLFRLQLQETKKLSLLYGNLSRKQIQKICNQAFTHPLSPDAFTESVFVLLERRLDVVIFRAGFCKSIFQARQWIHHNKMNVNGRAQSAPGYLCSPGDIISCTDHSFVCKHLENFYITRTSRLADRASSPQGNADGLQWRRSLGAREPHTLPFSIRTLRMRSFAIPPLNLEVNYRNLTAVYLYSPQRIILPTFVDIYLVIRGLYR</sequence>
<accession>A0A650BXI1</accession>
<evidence type="ECO:0000256" key="2">
    <source>
        <dbReference type="ARBA" id="ARBA00022730"/>
    </source>
</evidence>
<dbReference type="RefSeq" id="YP_009720812.1">
    <property type="nucleotide sequence ID" value="NC_045361.1"/>
</dbReference>
<proteinExistence type="inferred from homology"/>
<dbReference type="InterPro" id="IPR002942">
    <property type="entry name" value="S4_RNA-bd"/>
</dbReference>
<evidence type="ECO:0000313" key="8">
    <source>
        <dbReference type="EMBL" id="QGQ62024.1"/>
    </source>
</evidence>
<evidence type="ECO:0000256" key="4">
    <source>
        <dbReference type="ARBA" id="ARBA00022980"/>
    </source>
</evidence>
<dbReference type="GO" id="GO:0042274">
    <property type="term" value="P:ribosomal small subunit biogenesis"/>
    <property type="evidence" value="ECO:0007669"/>
    <property type="project" value="TreeGrafter"/>
</dbReference>
<keyword evidence="3 6" id="KW-0694">RNA-binding</keyword>
<comment type="similarity">
    <text evidence="1">Belongs to the universal ribosomal protein uS4 family.</text>
</comment>
<keyword evidence="4 8" id="KW-0689">Ribosomal protein</keyword>
<keyword evidence="2" id="KW-0699">rRNA-binding</keyword>
<protein>
    <submittedName>
        <fullName evidence="8">Ribosomal protein S4</fullName>
    </submittedName>
</protein>